<reference evidence="3" key="1">
    <citation type="journal article" date="2019" name="Int. J. Syst. Evol. Microbiol.">
        <title>The Global Catalogue of Microorganisms (GCM) 10K type strain sequencing project: providing services to taxonomists for standard genome sequencing and annotation.</title>
        <authorList>
            <consortium name="The Broad Institute Genomics Platform"/>
            <consortium name="The Broad Institute Genome Sequencing Center for Infectious Disease"/>
            <person name="Wu L."/>
            <person name="Ma J."/>
        </authorList>
    </citation>
    <scope>NUCLEOTIDE SEQUENCE [LARGE SCALE GENOMIC DNA]</scope>
    <source>
        <strain evidence="3">JCM 16544</strain>
    </source>
</reference>
<evidence type="ECO:0000313" key="3">
    <source>
        <dbReference type="Proteomes" id="UP001501697"/>
    </source>
</evidence>
<protein>
    <recommendedName>
        <fullName evidence="4">Integral membrane protein</fullName>
    </recommendedName>
</protein>
<keyword evidence="1" id="KW-1133">Transmembrane helix</keyword>
<accession>A0ABP7AV24</accession>
<dbReference type="RefSeq" id="WP_344739173.1">
    <property type="nucleotide sequence ID" value="NZ_BAAAYU010000005.1"/>
</dbReference>
<feature type="transmembrane region" description="Helical" evidence="1">
    <location>
        <begin position="20"/>
        <end position="44"/>
    </location>
</feature>
<dbReference type="InterPro" id="IPR049978">
    <property type="entry name" value="SCO6880-like"/>
</dbReference>
<dbReference type="Proteomes" id="UP001501697">
    <property type="component" value="Unassembled WGS sequence"/>
</dbReference>
<evidence type="ECO:0008006" key="4">
    <source>
        <dbReference type="Google" id="ProtNLM"/>
    </source>
</evidence>
<dbReference type="NCBIfam" id="NF042935">
    <property type="entry name" value="SCO6880_fam"/>
    <property type="match status" value="1"/>
</dbReference>
<evidence type="ECO:0000256" key="1">
    <source>
        <dbReference type="SAM" id="Phobius"/>
    </source>
</evidence>
<evidence type="ECO:0000313" key="2">
    <source>
        <dbReference type="EMBL" id="GAA3640715.1"/>
    </source>
</evidence>
<sequence length="496" mass="54907">MSTQDLARPVRLPRRSRQGVVMGMDGWQLTYLTVAAIIVLIGVNRFGPPGLLYAAPLYLPIGIFAFVTVHGDSAPRQVGLWFMKQIRHATGATRQVYRPERTHLAGTLNLPGIRASIQLWDVDDVACAYNPHNRSVSVTAEVEVQGFLMKDDPERFDLTQQWAPVLASFTQRPGIKRAVLQERTIPTTIRPARDHYQSVTLKRKLHGDSPVARNYDAVMDKSERYAVSHRNYLTFTLDLIALGPQLKSLGGGEDAVKALAALEARNLADALSAARISVRRWLTTRDVAALARVGFDPEFAANVQNRDDDHVGVDPVAIGPMYLEEPRGKNGVVYTDSGVHTTLWIQEWPRSDTAVGFVEPIVFARMPATGEAITHIMSIVLTPVSVKKAMRRIEDDKKVWRGNERLRAKRGVDGSAADAADWDALERQEEEIVAGHGEFRYGAYLTVSARSEELLDQAIAGMRNALARSGMEPQILYCQQAEALMVNVLPIGLGMK</sequence>
<keyword evidence="3" id="KW-1185">Reference proteome</keyword>
<gene>
    <name evidence="2" type="ORF">GCM10022200_25510</name>
</gene>
<keyword evidence="1" id="KW-0812">Transmembrane</keyword>
<feature type="transmembrane region" description="Helical" evidence="1">
    <location>
        <begin position="50"/>
        <end position="69"/>
    </location>
</feature>
<dbReference type="EMBL" id="BAAAYU010000005">
    <property type="protein sequence ID" value="GAA3640715.1"/>
    <property type="molecule type" value="Genomic_DNA"/>
</dbReference>
<comment type="caution">
    <text evidence="2">The sequence shown here is derived from an EMBL/GenBank/DDBJ whole genome shotgun (WGS) entry which is preliminary data.</text>
</comment>
<organism evidence="2 3">
    <name type="scientific">Microbacterium awajiense</name>
    <dbReference type="NCBI Taxonomy" id="415214"/>
    <lineage>
        <taxon>Bacteria</taxon>
        <taxon>Bacillati</taxon>
        <taxon>Actinomycetota</taxon>
        <taxon>Actinomycetes</taxon>
        <taxon>Micrococcales</taxon>
        <taxon>Microbacteriaceae</taxon>
        <taxon>Microbacterium</taxon>
    </lineage>
</organism>
<name>A0ABP7AV24_9MICO</name>
<keyword evidence="1" id="KW-0472">Membrane</keyword>
<proteinExistence type="predicted"/>